<proteinExistence type="predicted"/>
<accession>A0ABM8WDU4</accession>
<evidence type="ECO:0000313" key="2">
    <source>
        <dbReference type="Proteomes" id="UP000721236"/>
    </source>
</evidence>
<dbReference type="InterPro" id="IPR029058">
    <property type="entry name" value="AB_hydrolase_fold"/>
</dbReference>
<dbReference type="SUPFAM" id="SSF53474">
    <property type="entry name" value="alpha/beta-Hydrolases"/>
    <property type="match status" value="1"/>
</dbReference>
<gene>
    <name evidence="1" type="ORF">LMG21510_00101</name>
</gene>
<evidence type="ECO:0000313" key="1">
    <source>
        <dbReference type="EMBL" id="CAG9165474.1"/>
    </source>
</evidence>
<name>A0ABM8WDU4_9BURK</name>
<dbReference type="EMBL" id="CAJZAH010000001">
    <property type="protein sequence ID" value="CAG9165474.1"/>
    <property type="molecule type" value="Genomic_DNA"/>
</dbReference>
<sequence>MNRQTGTGPCAGAGRHDPGVFPSAVRAALGKGQEQAALRLAWQAGHRDPKALTNLVFFARHPERRGCALRRGEPRFAALGREWLRIRSDLVRPLLGKDGAATAVAGPAGLTLYPRIPLGAEGKAQPITGIYLPAGYRPTSAVDIIVYLHGHKAPCGGSEDWTIESIWRSAFFPLREGLDRSGRNAVLVAPTLGARSQAGDLVKPGGLDRYLERVRAALAASAPFRQAGITPAIGRLILACHSGGGAPMAVLATSRGNRHAAAIRECWGFDSQYGDPSGWARWARSRPDARLYLYYYTRPCARPPCPKPLTPEVHSRRLQGQGLPNVIVAATTVSHCKVPAAFWQARIAGAGLAPAGGAAAGRP</sequence>
<dbReference type="Gene3D" id="3.40.50.1820">
    <property type="entry name" value="alpha/beta hydrolase"/>
    <property type="match status" value="1"/>
</dbReference>
<dbReference type="Proteomes" id="UP000721236">
    <property type="component" value="Unassembled WGS sequence"/>
</dbReference>
<organism evidence="1 2">
    <name type="scientific">Cupriavidus respiraculi</name>
    <dbReference type="NCBI Taxonomy" id="195930"/>
    <lineage>
        <taxon>Bacteria</taxon>
        <taxon>Pseudomonadati</taxon>
        <taxon>Pseudomonadota</taxon>
        <taxon>Betaproteobacteria</taxon>
        <taxon>Burkholderiales</taxon>
        <taxon>Burkholderiaceae</taxon>
        <taxon>Cupriavidus</taxon>
    </lineage>
</organism>
<reference evidence="1 2" key="1">
    <citation type="submission" date="2021-08" db="EMBL/GenBank/DDBJ databases">
        <authorList>
            <person name="Peeters C."/>
        </authorList>
    </citation>
    <scope>NUCLEOTIDE SEQUENCE [LARGE SCALE GENOMIC DNA]</scope>
    <source>
        <strain evidence="1 2">LMG 21510</strain>
    </source>
</reference>
<comment type="caution">
    <text evidence="1">The sequence shown here is derived from an EMBL/GenBank/DDBJ whole genome shotgun (WGS) entry which is preliminary data.</text>
</comment>
<dbReference type="RefSeq" id="WP_224038985.1">
    <property type="nucleotide sequence ID" value="NZ_CAJZAH010000001.1"/>
</dbReference>
<keyword evidence="2" id="KW-1185">Reference proteome</keyword>
<protein>
    <submittedName>
        <fullName evidence="1">Uncharacterized protein</fullName>
    </submittedName>
</protein>